<dbReference type="GO" id="GO:0016887">
    <property type="term" value="F:ATP hydrolysis activity"/>
    <property type="evidence" value="ECO:0007669"/>
    <property type="project" value="TreeGrafter"/>
</dbReference>
<reference evidence="5 6" key="1">
    <citation type="submission" date="2015-09" db="EMBL/GenBank/DDBJ databases">
        <authorList>
            <consortium name="Pathogen Informatics"/>
        </authorList>
    </citation>
    <scope>NUCLEOTIDE SEQUENCE [LARGE SCALE GENOMIC DNA]</scope>
    <source>
        <strain evidence="5 6">2789STDY5834876</strain>
    </source>
</reference>
<dbReference type="Gene3D" id="3.30.450.90">
    <property type="match status" value="1"/>
</dbReference>
<evidence type="ECO:0000256" key="1">
    <source>
        <dbReference type="ARBA" id="ARBA00006611"/>
    </source>
</evidence>
<dbReference type="SUPFAM" id="SSF52540">
    <property type="entry name" value="P-loop containing nucleoside triphosphate hydrolases"/>
    <property type="match status" value="1"/>
</dbReference>
<evidence type="ECO:0000313" key="5">
    <source>
        <dbReference type="EMBL" id="CUO70159.1"/>
    </source>
</evidence>
<evidence type="ECO:0000313" key="6">
    <source>
        <dbReference type="Proteomes" id="UP000095544"/>
    </source>
</evidence>
<dbReference type="EMBL" id="CYZU01000029">
    <property type="protein sequence ID" value="CUO70159.1"/>
    <property type="molecule type" value="Genomic_DNA"/>
</dbReference>
<dbReference type="AlphaFoldDB" id="A0A174HAT8"/>
<dbReference type="InterPro" id="IPR027417">
    <property type="entry name" value="P-loop_NTPase"/>
</dbReference>
<evidence type="ECO:0000256" key="3">
    <source>
        <dbReference type="ARBA" id="ARBA00022840"/>
    </source>
</evidence>
<dbReference type="Gene3D" id="3.30.300.160">
    <property type="entry name" value="Type II secretion system, protein E, N-terminal domain"/>
    <property type="match status" value="1"/>
</dbReference>
<dbReference type="Pfam" id="PF05157">
    <property type="entry name" value="MshEN"/>
    <property type="match status" value="1"/>
</dbReference>
<gene>
    <name evidence="5" type="primary">epsE</name>
    <name evidence="5" type="ORF">ERS852491_03016</name>
</gene>
<dbReference type="CDD" id="cd01129">
    <property type="entry name" value="PulE-GspE-like"/>
    <property type="match status" value="1"/>
</dbReference>
<keyword evidence="2" id="KW-0547">Nucleotide-binding</keyword>
<comment type="similarity">
    <text evidence="1">Belongs to the GSP E family.</text>
</comment>
<name>A0A174HAT8_9FIRM</name>
<dbReference type="InterPro" id="IPR007831">
    <property type="entry name" value="T2SS_GspE_N"/>
</dbReference>
<evidence type="ECO:0000259" key="4">
    <source>
        <dbReference type="SMART" id="SM00382"/>
    </source>
</evidence>
<accession>A0A174HAT8</accession>
<dbReference type="STRING" id="39482.ERS852491_03016"/>
<dbReference type="SUPFAM" id="SSF160246">
    <property type="entry name" value="EspE N-terminal domain-like"/>
    <property type="match status" value="1"/>
</dbReference>
<dbReference type="Proteomes" id="UP000095544">
    <property type="component" value="Unassembled WGS sequence"/>
</dbReference>
<dbReference type="GO" id="GO:0005524">
    <property type="term" value="F:ATP binding"/>
    <property type="evidence" value="ECO:0007669"/>
    <property type="project" value="UniProtKB-KW"/>
</dbReference>
<dbReference type="Pfam" id="PF00437">
    <property type="entry name" value="T2SSE"/>
    <property type="match status" value="1"/>
</dbReference>
<dbReference type="PANTHER" id="PTHR30258:SF1">
    <property type="entry name" value="PROTEIN TRANSPORT PROTEIN HOFB HOMOLOG"/>
    <property type="match status" value="1"/>
</dbReference>
<dbReference type="InterPro" id="IPR003593">
    <property type="entry name" value="AAA+_ATPase"/>
</dbReference>
<feature type="domain" description="AAA+ ATPase" evidence="4">
    <location>
        <begin position="316"/>
        <end position="434"/>
    </location>
</feature>
<dbReference type="PANTHER" id="PTHR30258">
    <property type="entry name" value="TYPE II SECRETION SYSTEM PROTEIN GSPE-RELATED"/>
    <property type="match status" value="1"/>
</dbReference>
<organism evidence="5 6">
    <name type="scientific">Faecalicatena contorta</name>
    <dbReference type="NCBI Taxonomy" id="39482"/>
    <lineage>
        <taxon>Bacteria</taxon>
        <taxon>Bacillati</taxon>
        <taxon>Bacillota</taxon>
        <taxon>Clostridia</taxon>
        <taxon>Lachnospirales</taxon>
        <taxon>Lachnospiraceae</taxon>
        <taxon>Faecalicatena</taxon>
    </lineage>
</organism>
<dbReference type="SMART" id="SM00382">
    <property type="entry name" value="AAA"/>
    <property type="match status" value="1"/>
</dbReference>
<proteinExistence type="inferred from homology"/>
<dbReference type="GO" id="GO:0005886">
    <property type="term" value="C:plasma membrane"/>
    <property type="evidence" value="ECO:0007669"/>
    <property type="project" value="TreeGrafter"/>
</dbReference>
<dbReference type="InterPro" id="IPR037257">
    <property type="entry name" value="T2SS_E_N_sf"/>
</dbReference>
<dbReference type="Gene3D" id="3.40.50.300">
    <property type="entry name" value="P-loop containing nucleotide triphosphate hydrolases"/>
    <property type="match status" value="1"/>
</dbReference>
<keyword evidence="3" id="KW-0067">ATP-binding</keyword>
<sequence>METASIKNLRIGDILKEYKYVTDEQIQMAINYQKEHKGVRIGGALIELGCITEAQMLQALGQRLEMQVVEIANLDVDPEVVEKIPRQLAEKYEMLAVNEKDGLLNLVLNDPMNFYGIEDIRQITGMQLNISLSPRAELLRAIHYYYSEVGAKKAARVANESIREEERLEELEISEDDDDDTPVINLLNRLINRAYSTNASDIHIEPFEDKTLVRMRIDGAIVEYVSLQKSLHASLVARIKILGGMDIAERRIPQDGHFRIKVEGLYINIRVSVLPTVFGEKAVLRLLASNSPIDYPDTFGMEESDYQKIQRMLCSPNGIIYFTGPTGSGKTTTLYMILQDIAKKAVNISTIEDPVEKNLPKVTQTQVNNQAGLTFESGLRALLRQDPDVIMVGETRDVETATISVRAAITGHLVFSTLHTNDASSSIIRLEDMGLQPYMIANSLVGIIAQRLMRKVCPDCAEEYEASEEEQDMLGVSGPVRMKRAKGCPLCNYTGYRGRTAIHEILMIDKNIRKLITIGATSEEIEEYAAENQDMRTLKLCGTQLVLEGVTTIEELRKVAYYS</sequence>
<protein>
    <submittedName>
        <fullName evidence="5">Type II traffic warden ATPase</fullName>
    </submittedName>
</protein>
<dbReference type="RefSeq" id="WP_207643118.1">
    <property type="nucleotide sequence ID" value="NZ_CYZU01000029.1"/>
</dbReference>
<dbReference type="InterPro" id="IPR001482">
    <property type="entry name" value="T2SS/T4SS_dom"/>
</dbReference>
<evidence type="ECO:0000256" key="2">
    <source>
        <dbReference type="ARBA" id="ARBA00022741"/>
    </source>
</evidence>